<dbReference type="AlphaFoldDB" id="A0A5C1AAT2"/>
<dbReference type="OrthoDB" id="2085395at2"/>
<reference evidence="2" key="1">
    <citation type="submission" date="2019-08" db="EMBL/GenBank/DDBJ databases">
        <title>Limnoglobus roseus gen. nov., sp. nov., a novel freshwater planctomycete with a giant genome from the family Gemmataceae.</title>
        <authorList>
            <person name="Kulichevskaya I.S."/>
            <person name="Naumoff D.G."/>
            <person name="Miroshnikov K."/>
            <person name="Ivanova A."/>
            <person name="Philippov D.A."/>
            <person name="Hakobyan A."/>
            <person name="Rijpstra I.C."/>
            <person name="Sinninghe Damste J.S."/>
            <person name="Liesack W."/>
            <person name="Dedysh S.N."/>
        </authorList>
    </citation>
    <scope>NUCLEOTIDE SEQUENCE [LARGE SCALE GENOMIC DNA]</scope>
    <source>
        <strain evidence="2">PX52</strain>
    </source>
</reference>
<name>A0A5C1AAT2_9BACT</name>
<dbReference type="RefSeq" id="WP_149109970.1">
    <property type="nucleotide sequence ID" value="NZ_CP042425.1"/>
</dbReference>
<sequence>MQTRQLTDGEFKATMTPKMQNVTETATDVLDIWRYVASVPAADLEGHSVYDRFVEAVYRSDDDRFDHVLVMTMTKNVLLTVVIDLAQDSIFGHRLLDLNREYGLS</sequence>
<evidence type="ECO:0000313" key="1">
    <source>
        <dbReference type="EMBL" id="QEL15126.1"/>
    </source>
</evidence>
<protein>
    <submittedName>
        <fullName evidence="1">Uncharacterized protein</fullName>
    </submittedName>
</protein>
<accession>A0A5C1AAT2</accession>
<dbReference type="KEGG" id="lrs:PX52LOC_02035"/>
<keyword evidence="2" id="KW-1185">Reference proteome</keyword>
<dbReference type="EMBL" id="CP042425">
    <property type="protein sequence ID" value="QEL15126.1"/>
    <property type="molecule type" value="Genomic_DNA"/>
</dbReference>
<proteinExistence type="predicted"/>
<organism evidence="1 2">
    <name type="scientific">Limnoglobus roseus</name>
    <dbReference type="NCBI Taxonomy" id="2598579"/>
    <lineage>
        <taxon>Bacteria</taxon>
        <taxon>Pseudomonadati</taxon>
        <taxon>Planctomycetota</taxon>
        <taxon>Planctomycetia</taxon>
        <taxon>Gemmatales</taxon>
        <taxon>Gemmataceae</taxon>
        <taxon>Limnoglobus</taxon>
    </lineage>
</organism>
<evidence type="ECO:0000313" key="2">
    <source>
        <dbReference type="Proteomes" id="UP000324974"/>
    </source>
</evidence>
<dbReference type="Proteomes" id="UP000324974">
    <property type="component" value="Chromosome"/>
</dbReference>
<gene>
    <name evidence="1" type="ORF">PX52LOC_02035</name>
</gene>